<evidence type="ECO:0000313" key="2">
    <source>
        <dbReference type="Proteomes" id="UP000295106"/>
    </source>
</evidence>
<reference evidence="1 2" key="1">
    <citation type="submission" date="2019-03" db="EMBL/GenBank/DDBJ databases">
        <title>Genomic Encyclopedia of Type Strains, Phase IV (KMG-IV): sequencing the most valuable type-strain genomes for metagenomic binning, comparative biology and taxonomic classification.</title>
        <authorList>
            <person name="Goeker M."/>
        </authorList>
    </citation>
    <scope>NUCLEOTIDE SEQUENCE [LARGE SCALE GENOMIC DNA]</scope>
    <source>
        <strain evidence="1 2">DSM 1709</strain>
    </source>
</reference>
<dbReference type="Proteomes" id="UP000295106">
    <property type="component" value="Unassembled WGS sequence"/>
</dbReference>
<protein>
    <submittedName>
        <fullName evidence="1">Uncharacterized protein</fullName>
    </submittedName>
</protein>
<organism evidence="1 2">
    <name type="scientific">Rubrivivax gelatinosus</name>
    <name type="common">Rhodocyclus gelatinosus</name>
    <name type="synonym">Rhodopseudomonas gelatinosa</name>
    <dbReference type="NCBI Taxonomy" id="28068"/>
    <lineage>
        <taxon>Bacteria</taxon>
        <taxon>Pseudomonadati</taxon>
        <taxon>Pseudomonadota</taxon>
        <taxon>Betaproteobacteria</taxon>
        <taxon>Burkholderiales</taxon>
        <taxon>Sphaerotilaceae</taxon>
        <taxon>Rubrivivax</taxon>
    </lineage>
</organism>
<dbReference type="AlphaFoldDB" id="A0A4R2MQM4"/>
<dbReference type="GeneID" id="99687067"/>
<proteinExistence type="predicted"/>
<accession>A0A4R2MQM4</accession>
<dbReference type="RefSeq" id="WP_009857239.1">
    <property type="nucleotide sequence ID" value="NZ_CP181386.1"/>
</dbReference>
<comment type="caution">
    <text evidence="1">The sequence shown here is derived from an EMBL/GenBank/DDBJ whole genome shotgun (WGS) entry which is preliminary data.</text>
</comment>
<dbReference type="OrthoDB" id="9155454at2"/>
<evidence type="ECO:0000313" key="1">
    <source>
        <dbReference type="EMBL" id="TCP05466.1"/>
    </source>
</evidence>
<sequence length="225" mass="24667">MTGWLKTIFGPREREGALGARLRQYPPFVLPHPGSGGELSDDQARENLANWLQQREPRLATITRLLHDDAGLDTAPALAAPRQHAAALCSALQQWATEAWPALPPHPRPAYSHWLHSRRDGDGLVYSMLADLALLLGELVCRGNPAWRWGVDLDPQNIADGLLTARRIVLLADVGGHRFVLDVEAVVVARFLDAEAPAQRLLDPLRQLVERGLRGDDFVVLGGSG</sequence>
<gene>
    <name evidence="1" type="ORF">EV684_101338</name>
</gene>
<dbReference type="EMBL" id="SLXD01000001">
    <property type="protein sequence ID" value="TCP05466.1"/>
    <property type="molecule type" value="Genomic_DNA"/>
</dbReference>
<name>A0A4R2MQM4_RUBGE</name>